<keyword evidence="3" id="KW-1185">Reference proteome</keyword>
<dbReference type="Proteomes" id="UP000289856">
    <property type="component" value="Chromosome"/>
</dbReference>
<proteinExistence type="predicted"/>
<keyword evidence="1" id="KW-1133">Transmembrane helix</keyword>
<reference evidence="2 3" key="1">
    <citation type="submission" date="2019-01" db="EMBL/GenBank/DDBJ databases">
        <title>Complete genome sequence of Cohnella hallensis HS21 isolated from Korean fir (Abies koreana) rhizospheric soil.</title>
        <authorList>
            <person name="Jiang L."/>
            <person name="Kang S.W."/>
            <person name="Kim S."/>
            <person name="Jung J."/>
            <person name="Kim C.Y."/>
            <person name="Kim D.H."/>
            <person name="Kim S.W."/>
            <person name="Lee J."/>
        </authorList>
    </citation>
    <scope>NUCLEOTIDE SEQUENCE [LARGE SCALE GENOMIC DNA]</scope>
    <source>
        <strain evidence="2 3">HS21</strain>
    </source>
</reference>
<keyword evidence="1" id="KW-0472">Membrane</keyword>
<dbReference type="AlphaFoldDB" id="A0A3T1D247"/>
<accession>A0A3T1D247</accession>
<protein>
    <submittedName>
        <fullName evidence="2">Uncharacterized protein</fullName>
    </submittedName>
</protein>
<sequence length="54" mass="6296">MVSLLWFCQLPYPILLALLWSKTEGIRMKYLWGTLFALAVVFVVIGVIYMMREA</sequence>
<name>A0A3T1D247_9BACL</name>
<feature type="transmembrane region" description="Helical" evidence="1">
    <location>
        <begin position="31"/>
        <end position="51"/>
    </location>
</feature>
<dbReference type="KEGG" id="cohn:KCTCHS21_15860"/>
<dbReference type="EMBL" id="AP019400">
    <property type="protein sequence ID" value="BBI32187.1"/>
    <property type="molecule type" value="Genomic_DNA"/>
</dbReference>
<organism evidence="2 3">
    <name type="scientific">Cohnella abietis</name>
    <dbReference type="NCBI Taxonomy" id="2507935"/>
    <lineage>
        <taxon>Bacteria</taxon>
        <taxon>Bacillati</taxon>
        <taxon>Bacillota</taxon>
        <taxon>Bacilli</taxon>
        <taxon>Bacillales</taxon>
        <taxon>Paenibacillaceae</taxon>
        <taxon>Cohnella</taxon>
    </lineage>
</organism>
<evidence type="ECO:0000256" key="1">
    <source>
        <dbReference type="SAM" id="Phobius"/>
    </source>
</evidence>
<evidence type="ECO:0000313" key="3">
    <source>
        <dbReference type="Proteomes" id="UP000289856"/>
    </source>
</evidence>
<gene>
    <name evidence="2" type="ORF">KCTCHS21_15860</name>
</gene>
<keyword evidence="1" id="KW-0812">Transmembrane</keyword>
<evidence type="ECO:0000313" key="2">
    <source>
        <dbReference type="EMBL" id="BBI32187.1"/>
    </source>
</evidence>